<feature type="compositionally biased region" description="Low complexity" evidence="1">
    <location>
        <begin position="185"/>
        <end position="200"/>
    </location>
</feature>
<accession>A0ABR1HRZ6</accession>
<keyword evidence="3" id="KW-1185">Reference proteome</keyword>
<dbReference type="EMBL" id="JAZAVJ010000008">
    <property type="protein sequence ID" value="KAK7423749.1"/>
    <property type="molecule type" value="Genomic_DNA"/>
</dbReference>
<comment type="caution">
    <text evidence="2">The sequence shown here is derived from an EMBL/GenBank/DDBJ whole genome shotgun (WGS) entry which is preliminary data.</text>
</comment>
<dbReference type="Proteomes" id="UP001498476">
    <property type="component" value="Unassembled WGS sequence"/>
</dbReference>
<feature type="region of interest" description="Disordered" evidence="1">
    <location>
        <begin position="154"/>
        <end position="207"/>
    </location>
</feature>
<gene>
    <name evidence="2" type="ORF">QQX98_000939</name>
</gene>
<feature type="region of interest" description="Disordered" evidence="1">
    <location>
        <begin position="1"/>
        <end position="24"/>
    </location>
</feature>
<evidence type="ECO:0000313" key="2">
    <source>
        <dbReference type="EMBL" id="KAK7423749.1"/>
    </source>
</evidence>
<name>A0ABR1HRZ6_9HYPO</name>
<evidence type="ECO:0000256" key="1">
    <source>
        <dbReference type="SAM" id="MobiDB-lite"/>
    </source>
</evidence>
<proteinExistence type="predicted"/>
<evidence type="ECO:0000313" key="3">
    <source>
        <dbReference type="Proteomes" id="UP001498476"/>
    </source>
</evidence>
<reference evidence="2 3" key="1">
    <citation type="journal article" date="2025" name="Microbiol. Resour. Announc.">
        <title>Draft genome sequences for Neonectria magnoliae and Neonectria punicea, canker pathogens of Liriodendron tulipifera and Acer saccharum in West Virginia.</title>
        <authorList>
            <person name="Petronek H.M."/>
            <person name="Kasson M.T."/>
            <person name="Metheny A.M."/>
            <person name="Stauder C.M."/>
            <person name="Lovett B."/>
            <person name="Lynch S.C."/>
            <person name="Garnas J.R."/>
            <person name="Kasson L.R."/>
            <person name="Stajich J.E."/>
        </authorList>
    </citation>
    <scope>NUCLEOTIDE SEQUENCE [LARGE SCALE GENOMIC DNA]</scope>
    <source>
        <strain evidence="2 3">NRRL 64653</strain>
    </source>
</reference>
<protein>
    <submittedName>
        <fullName evidence="2">Uncharacterized protein</fullName>
    </submittedName>
</protein>
<feature type="compositionally biased region" description="Basic and acidic residues" evidence="1">
    <location>
        <begin position="154"/>
        <end position="183"/>
    </location>
</feature>
<organism evidence="2 3">
    <name type="scientific">Neonectria punicea</name>
    <dbReference type="NCBI Taxonomy" id="979145"/>
    <lineage>
        <taxon>Eukaryota</taxon>
        <taxon>Fungi</taxon>
        <taxon>Dikarya</taxon>
        <taxon>Ascomycota</taxon>
        <taxon>Pezizomycotina</taxon>
        <taxon>Sordariomycetes</taxon>
        <taxon>Hypocreomycetidae</taxon>
        <taxon>Hypocreales</taxon>
        <taxon>Nectriaceae</taxon>
        <taxon>Neonectria</taxon>
    </lineage>
</organism>
<sequence length="251" mass="27424">MSKMTPGGANGRSLTRTAPSRHHDAVTQTLHAIARGVDLADALGEGETPSKETWPPMTDAEMEAVMKMLSGRVRINRRGPFRRLTRRAYKAKNGRELQVGMIAGSEQRNEERAAGLWPIMRHCRGMVQSLHAGDEEGQPTELPAEVVEPYRASIGKDDCGGVDEQSKVSRPASHETEDKRVREPTLSTSSSSLISTDFLSPDTARSTERQVKCLSCPGLQSDANFDAHAHALTEEDPLEELRASGKEGHNS</sequence>